<dbReference type="GeneID" id="89980551"/>
<evidence type="ECO:0000313" key="2">
    <source>
        <dbReference type="EMBL" id="KAK5042887.1"/>
    </source>
</evidence>
<organism evidence="2 3">
    <name type="scientific">Exophiala bonariae</name>
    <dbReference type="NCBI Taxonomy" id="1690606"/>
    <lineage>
        <taxon>Eukaryota</taxon>
        <taxon>Fungi</taxon>
        <taxon>Dikarya</taxon>
        <taxon>Ascomycota</taxon>
        <taxon>Pezizomycotina</taxon>
        <taxon>Eurotiomycetes</taxon>
        <taxon>Chaetothyriomycetidae</taxon>
        <taxon>Chaetothyriales</taxon>
        <taxon>Herpotrichiellaceae</taxon>
        <taxon>Exophiala</taxon>
    </lineage>
</organism>
<dbReference type="RefSeq" id="XP_064699780.1">
    <property type="nucleotide sequence ID" value="XM_064855928.1"/>
</dbReference>
<comment type="caution">
    <text evidence="2">The sequence shown here is derived from an EMBL/GenBank/DDBJ whole genome shotgun (WGS) entry which is preliminary data.</text>
</comment>
<dbReference type="AlphaFoldDB" id="A0AAV9MRU7"/>
<dbReference type="Proteomes" id="UP001358417">
    <property type="component" value="Unassembled WGS sequence"/>
</dbReference>
<protein>
    <recommendedName>
        <fullName evidence="1">Azaphilone pigments biosynthesis cluster protein L N-terminal domain-containing protein</fullName>
    </recommendedName>
</protein>
<feature type="domain" description="Azaphilone pigments biosynthesis cluster protein L N-terminal" evidence="1">
    <location>
        <begin position="1"/>
        <end position="80"/>
    </location>
</feature>
<evidence type="ECO:0000313" key="3">
    <source>
        <dbReference type="Proteomes" id="UP001358417"/>
    </source>
</evidence>
<dbReference type="Pfam" id="PF17111">
    <property type="entry name" value="PigL_N"/>
    <property type="match status" value="1"/>
</dbReference>
<dbReference type="InterPro" id="IPR031348">
    <property type="entry name" value="PigL_N"/>
</dbReference>
<proteinExistence type="predicted"/>
<name>A0AAV9MRU7_9EURO</name>
<accession>A0AAV9MRU7</accession>
<keyword evidence="3" id="KW-1185">Reference proteome</keyword>
<reference evidence="2 3" key="1">
    <citation type="submission" date="2023-08" db="EMBL/GenBank/DDBJ databases">
        <title>Black Yeasts Isolated from many extreme environments.</title>
        <authorList>
            <person name="Coleine C."/>
            <person name="Stajich J.E."/>
            <person name="Selbmann L."/>
        </authorList>
    </citation>
    <scope>NUCLEOTIDE SEQUENCE [LARGE SCALE GENOMIC DNA]</scope>
    <source>
        <strain evidence="2 3">CCFEE 5792</strain>
    </source>
</reference>
<sequence length="82" mass="9146">MGGDIDSFRRYSAGYKLTITIALTNVTLHKSTVTRENLENYKNLIGAATEDLQAHLETINKKLEMPLQRTETDSSSDSLEAD</sequence>
<dbReference type="EMBL" id="JAVRRD010000071">
    <property type="protein sequence ID" value="KAK5042887.1"/>
    <property type="molecule type" value="Genomic_DNA"/>
</dbReference>
<evidence type="ECO:0000259" key="1">
    <source>
        <dbReference type="Pfam" id="PF17111"/>
    </source>
</evidence>
<gene>
    <name evidence="2" type="ORF">LTR84_012406</name>
</gene>